<dbReference type="PANTHER" id="PTHR33332">
    <property type="entry name" value="REVERSE TRANSCRIPTASE DOMAIN-CONTAINING PROTEIN"/>
    <property type="match status" value="1"/>
</dbReference>
<feature type="chain" id="PRO_5045201786" evidence="1">
    <location>
        <begin position="23"/>
        <end position="172"/>
    </location>
</feature>
<evidence type="ECO:0000313" key="2">
    <source>
        <dbReference type="EMBL" id="KAJ7408725.1"/>
    </source>
</evidence>
<comment type="caution">
    <text evidence="2">The sequence shown here is derived from an EMBL/GenBank/DDBJ whole genome shotgun (WGS) entry which is preliminary data.</text>
</comment>
<evidence type="ECO:0000313" key="3">
    <source>
        <dbReference type="Proteomes" id="UP001145742"/>
    </source>
</evidence>
<evidence type="ECO:0000256" key="1">
    <source>
        <dbReference type="SAM" id="SignalP"/>
    </source>
</evidence>
<organism evidence="2 3">
    <name type="scientific">Willisornis vidua</name>
    <name type="common">Xingu scale-backed antbird</name>
    <dbReference type="NCBI Taxonomy" id="1566151"/>
    <lineage>
        <taxon>Eukaryota</taxon>
        <taxon>Metazoa</taxon>
        <taxon>Chordata</taxon>
        <taxon>Craniata</taxon>
        <taxon>Vertebrata</taxon>
        <taxon>Euteleostomi</taxon>
        <taxon>Archelosauria</taxon>
        <taxon>Archosauria</taxon>
        <taxon>Dinosauria</taxon>
        <taxon>Saurischia</taxon>
        <taxon>Theropoda</taxon>
        <taxon>Coelurosauria</taxon>
        <taxon>Aves</taxon>
        <taxon>Neognathae</taxon>
        <taxon>Neoaves</taxon>
        <taxon>Telluraves</taxon>
        <taxon>Australaves</taxon>
        <taxon>Passeriformes</taxon>
        <taxon>Thamnophilidae</taxon>
        <taxon>Willisornis</taxon>
    </lineage>
</organism>
<name>A0ABQ9CT31_9PASS</name>
<dbReference type="Proteomes" id="UP001145742">
    <property type="component" value="Unassembled WGS sequence"/>
</dbReference>
<proteinExistence type="predicted"/>
<dbReference type="Gene3D" id="1.20.5.320">
    <property type="entry name" value="6-Phosphogluconate Dehydrogenase, domain 3"/>
    <property type="match status" value="1"/>
</dbReference>
<feature type="signal peptide" evidence="1">
    <location>
        <begin position="1"/>
        <end position="22"/>
    </location>
</feature>
<dbReference type="EMBL" id="WHWB01034526">
    <property type="protein sequence ID" value="KAJ7408725.1"/>
    <property type="molecule type" value="Genomic_DNA"/>
</dbReference>
<keyword evidence="3" id="KW-1185">Reference proteome</keyword>
<accession>A0ABQ9CT31</accession>
<protein>
    <submittedName>
        <fullName evidence="2">Uncharacterized protein</fullName>
    </submittedName>
</protein>
<gene>
    <name evidence="2" type="ORF">WISP_118864</name>
</gene>
<sequence>MKRDLVFLVTLISLAFLSLLRSGYPQHIAEESCSVQILVPGLKGEAGEKGEKGAPGRPGRVGPPGEKEYLLNIFVNGMSSGIECTFSKSHSDTKLSSAADMLEGRDAIQKDLDKLEGWACVKLMKFQEAKHKILHLNQDNHKRRYRMGREWIESSPEGKNLEVLLYEKLNMT</sequence>
<reference evidence="2" key="1">
    <citation type="submission" date="2019-10" db="EMBL/GenBank/DDBJ databases">
        <authorList>
            <person name="Soares A.E.R."/>
            <person name="Aleixo A."/>
            <person name="Schneider P."/>
            <person name="Miyaki C.Y."/>
            <person name="Schneider M.P."/>
            <person name="Mello C."/>
            <person name="Vasconcelos A.T.R."/>
        </authorList>
    </citation>
    <scope>NUCLEOTIDE SEQUENCE</scope>
    <source>
        <tissue evidence="2">Muscle</tissue>
    </source>
</reference>
<keyword evidence="1" id="KW-0732">Signal</keyword>